<dbReference type="EMBL" id="JADEXF010000315">
    <property type="protein sequence ID" value="MBE9105531.1"/>
    <property type="molecule type" value="Genomic_DNA"/>
</dbReference>
<accession>A0ABR9TYR3</accession>
<keyword evidence="2" id="KW-1185">Reference proteome</keyword>
<dbReference type="RefSeq" id="WP_194043766.1">
    <property type="nucleotide sequence ID" value="NZ_JADEXF010000315.1"/>
</dbReference>
<proteinExistence type="predicted"/>
<comment type="caution">
    <text evidence="1">The sequence shown here is derived from an EMBL/GenBank/DDBJ whole genome shotgun (WGS) entry which is preliminary data.</text>
</comment>
<gene>
    <name evidence="1" type="ORF">IQ229_11425</name>
</gene>
<evidence type="ECO:0000313" key="2">
    <source>
        <dbReference type="Proteomes" id="UP000647836"/>
    </source>
</evidence>
<evidence type="ECO:0000313" key="1">
    <source>
        <dbReference type="EMBL" id="MBE9105531.1"/>
    </source>
</evidence>
<name>A0ABR9TYR3_9NOSO</name>
<protein>
    <submittedName>
        <fullName evidence="1">Uncharacterized protein</fullName>
    </submittedName>
</protein>
<reference evidence="1 2" key="1">
    <citation type="submission" date="2020-10" db="EMBL/GenBank/DDBJ databases">
        <authorList>
            <person name="Castelo-Branco R."/>
            <person name="Eusebio N."/>
            <person name="Adriana R."/>
            <person name="Vieira A."/>
            <person name="Brugerolle De Fraissinette N."/>
            <person name="Rezende De Castro R."/>
            <person name="Schneider M.P."/>
            <person name="Vasconcelos V."/>
            <person name="Leao P.N."/>
        </authorList>
    </citation>
    <scope>NUCLEOTIDE SEQUENCE [LARGE SCALE GENOMIC DNA]</scope>
    <source>
        <strain evidence="1 2">LEGE 07299</strain>
    </source>
</reference>
<sequence>MTALSNVIFTIALNDPELDPEEKQEIVQNLLNRLSNLEEVERVVRTEDLNPEEGSKPGISFLVGMLTAEVSVKNIKGFLGFLGDRLGDKPIKVTVEANNKKVVLEASSRQELLEAERIAKELLATVQGDSNG</sequence>
<dbReference type="Proteomes" id="UP000647836">
    <property type="component" value="Unassembled WGS sequence"/>
</dbReference>
<organism evidence="1 2">
    <name type="scientific">Nostoc cf. edaphicum LEGE 07299</name>
    <dbReference type="NCBI Taxonomy" id="2777974"/>
    <lineage>
        <taxon>Bacteria</taxon>
        <taxon>Bacillati</taxon>
        <taxon>Cyanobacteriota</taxon>
        <taxon>Cyanophyceae</taxon>
        <taxon>Nostocales</taxon>
        <taxon>Nostocaceae</taxon>
        <taxon>Nostoc</taxon>
    </lineage>
</organism>